<accession>A0AAD5TAJ6</accession>
<dbReference type="EMBL" id="JADGJH010000015">
    <property type="protein sequence ID" value="KAJ3142512.1"/>
    <property type="molecule type" value="Genomic_DNA"/>
</dbReference>
<dbReference type="InterPro" id="IPR003819">
    <property type="entry name" value="TauD/TfdA-like"/>
</dbReference>
<evidence type="ECO:0000256" key="3">
    <source>
        <dbReference type="ARBA" id="ARBA00022873"/>
    </source>
</evidence>
<keyword evidence="4" id="KW-0560">Oxidoreductase</keyword>
<evidence type="ECO:0000259" key="5">
    <source>
        <dbReference type="Pfam" id="PF02668"/>
    </source>
</evidence>
<protein>
    <recommendedName>
        <fullName evidence="5">TauD/TfdA-like domain-containing protein</fullName>
    </recommendedName>
</protein>
<dbReference type="GO" id="GO:0045329">
    <property type="term" value="P:carnitine biosynthetic process"/>
    <property type="evidence" value="ECO:0007669"/>
    <property type="project" value="UniProtKB-KW"/>
</dbReference>
<proteinExistence type="predicted"/>
<sequence>MKLAVTKQCNGRIASTIGSCVAASVSRCINNSSYRINNGANNGFDSTSIENGNGVGNTARIGGAGVASEAKAFQIQAERAFSSSLSRCQAHHTDSTENPHSPVTFDAVVGEENHETVLDFDWLNANSYKPKVTEGSDNLNRKYTTWKSKHIKKNLPIVEYKSIMAGDDGLRNWLNLIDEFGIAFVKGVPTTPEETEALARRISFIRESHYGTFWDFTADNAHADTAYTDGFAAAEHLQQTHPHLYDVLTRFRVPTHSAGDPKVVMAPSPRAHPILNIDPITNQLYQVRFNNDDRSVLNSRAVGRENDVLEFYAALKAWVAILRDPEFEFWIQLEPGFAVIVDNWRVLHGRSAFTGHRRVCGSYHGYDDYRSRVRDLCYGRLGRQDI</sequence>
<gene>
    <name evidence="6" type="ORF">HK100_002181</name>
</gene>
<keyword evidence="3" id="KW-0124">Carnitine biosynthesis</keyword>
<dbReference type="PANTHER" id="PTHR10696">
    <property type="entry name" value="GAMMA-BUTYROBETAINE HYDROXYLASE-RELATED"/>
    <property type="match status" value="1"/>
</dbReference>
<dbReference type="InterPro" id="IPR042098">
    <property type="entry name" value="TauD-like_sf"/>
</dbReference>
<evidence type="ECO:0000256" key="4">
    <source>
        <dbReference type="ARBA" id="ARBA00023002"/>
    </source>
</evidence>
<dbReference type="GO" id="GO:0005739">
    <property type="term" value="C:mitochondrion"/>
    <property type="evidence" value="ECO:0007669"/>
    <property type="project" value="TreeGrafter"/>
</dbReference>
<reference evidence="6" key="1">
    <citation type="submission" date="2020-05" db="EMBL/GenBank/DDBJ databases">
        <title>Phylogenomic resolution of chytrid fungi.</title>
        <authorList>
            <person name="Stajich J.E."/>
            <person name="Amses K."/>
            <person name="Simmons R."/>
            <person name="Seto K."/>
            <person name="Myers J."/>
            <person name="Bonds A."/>
            <person name="Quandt C.A."/>
            <person name="Barry K."/>
            <person name="Liu P."/>
            <person name="Grigoriev I."/>
            <person name="Longcore J.E."/>
            <person name="James T.Y."/>
        </authorList>
    </citation>
    <scope>NUCLEOTIDE SEQUENCE</scope>
    <source>
        <strain evidence="6">JEL0513</strain>
    </source>
</reference>
<dbReference type="Proteomes" id="UP001211907">
    <property type="component" value="Unassembled WGS sequence"/>
</dbReference>
<evidence type="ECO:0000313" key="6">
    <source>
        <dbReference type="EMBL" id="KAJ3142512.1"/>
    </source>
</evidence>
<dbReference type="AlphaFoldDB" id="A0AAD5TAJ6"/>
<dbReference type="GO" id="GO:0016491">
    <property type="term" value="F:oxidoreductase activity"/>
    <property type="evidence" value="ECO:0007669"/>
    <property type="project" value="UniProtKB-KW"/>
</dbReference>
<dbReference type="PANTHER" id="PTHR10696:SF51">
    <property type="entry name" value="TRIMETHYLLYSINE DIOXYGENASE, MITOCHONDRIAL"/>
    <property type="match status" value="1"/>
</dbReference>
<dbReference type="SUPFAM" id="SSF51197">
    <property type="entry name" value="Clavaminate synthase-like"/>
    <property type="match status" value="1"/>
</dbReference>
<name>A0AAD5TAJ6_9FUNG</name>
<organism evidence="6 7">
    <name type="scientific">Physocladia obscura</name>
    <dbReference type="NCBI Taxonomy" id="109957"/>
    <lineage>
        <taxon>Eukaryota</taxon>
        <taxon>Fungi</taxon>
        <taxon>Fungi incertae sedis</taxon>
        <taxon>Chytridiomycota</taxon>
        <taxon>Chytridiomycota incertae sedis</taxon>
        <taxon>Chytridiomycetes</taxon>
        <taxon>Chytridiales</taxon>
        <taxon>Chytriomycetaceae</taxon>
        <taxon>Physocladia</taxon>
    </lineage>
</organism>
<comment type="caution">
    <text evidence="6">The sequence shown here is derived from an EMBL/GenBank/DDBJ whole genome shotgun (WGS) entry which is preliminary data.</text>
</comment>
<dbReference type="Pfam" id="PF02668">
    <property type="entry name" value="TauD"/>
    <property type="match status" value="1"/>
</dbReference>
<comment type="cofactor">
    <cofactor evidence="1">
        <name>L-ascorbate</name>
        <dbReference type="ChEBI" id="CHEBI:38290"/>
    </cofactor>
</comment>
<evidence type="ECO:0000256" key="2">
    <source>
        <dbReference type="ARBA" id="ARBA00005022"/>
    </source>
</evidence>
<dbReference type="Gene3D" id="3.60.130.10">
    <property type="entry name" value="Clavaminate synthase-like"/>
    <property type="match status" value="2"/>
</dbReference>
<feature type="domain" description="TauD/TfdA-like" evidence="5">
    <location>
        <begin position="224"/>
        <end position="362"/>
    </location>
</feature>
<keyword evidence="7" id="KW-1185">Reference proteome</keyword>
<evidence type="ECO:0000256" key="1">
    <source>
        <dbReference type="ARBA" id="ARBA00001961"/>
    </source>
</evidence>
<comment type="pathway">
    <text evidence="2">Amine and polyamine biosynthesis; carnitine biosynthesis.</text>
</comment>
<dbReference type="InterPro" id="IPR050411">
    <property type="entry name" value="AlphaKG_dependent_hydroxylases"/>
</dbReference>
<evidence type="ECO:0000313" key="7">
    <source>
        <dbReference type="Proteomes" id="UP001211907"/>
    </source>
</evidence>